<dbReference type="InterPro" id="IPR017896">
    <property type="entry name" value="4Fe4S_Fe-S-bd"/>
</dbReference>
<keyword evidence="6" id="KW-1133">Transmembrane helix</keyword>
<keyword evidence="4" id="KW-0408">Iron</keyword>
<keyword evidence="2" id="KW-0479">Metal-binding</keyword>
<evidence type="ECO:0000256" key="5">
    <source>
        <dbReference type="ARBA" id="ARBA00023014"/>
    </source>
</evidence>
<dbReference type="Gene3D" id="1.10.1060.10">
    <property type="entry name" value="Alpha-helical ferredoxin"/>
    <property type="match status" value="1"/>
</dbReference>
<name>A0A2T2XK00_9FIRM</name>
<feature type="transmembrane region" description="Helical" evidence="6">
    <location>
        <begin position="6"/>
        <end position="23"/>
    </location>
</feature>
<dbReference type="GO" id="GO:0046872">
    <property type="term" value="F:metal ion binding"/>
    <property type="evidence" value="ECO:0007669"/>
    <property type="project" value="UniProtKB-KW"/>
</dbReference>
<organism evidence="8 9">
    <name type="scientific">Sulfobacillus benefaciens</name>
    <dbReference type="NCBI Taxonomy" id="453960"/>
    <lineage>
        <taxon>Bacteria</taxon>
        <taxon>Bacillati</taxon>
        <taxon>Bacillota</taxon>
        <taxon>Clostridia</taxon>
        <taxon>Eubacteriales</taxon>
        <taxon>Clostridiales Family XVII. Incertae Sedis</taxon>
        <taxon>Sulfobacillus</taxon>
    </lineage>
</organism>
<feature type="transmembrane region" description="Helical" evidence="6">
    <location>
        <begin position="100"/>
        <end position="124"/>
    </location>
</feature>
<evidence type="ECO:0000256" key="2">
    <source>
        <dbReference type="ARBA" id="ARBA00022723"/>
    </source>
</evidence>
<keyword evidence="1" id="KW-0004">4Fe-4S</keyword>
<accession>A0A2T2XK00</accession>
<evidence type="ECO:0000313" key="9">
    <source>
        <dbReference type="Proteomes" id="UP000242972"/>
    </source>
</evidence>
<feature type="transmembrane region" description="Helical" evidence="6">
    <location>
        <begin position="68"/>
        <end position="88"/>
    </location>
</feature>
<dbReference type="InterPro" id="IPR004017">
    <property type="entry name" value="Cys_rich_dom"/>
</dbReference>
<comment type="caution">
    <text evidence="8">The sequence shown here is derived from an EMBL/GenBank/DDBJ whole genome shotgun (WGS) entry which is preliminary data.</text>
</comment>
<dbReference type="Pfam" id="PF13187">
    <property type="entry name" value="Fer4_9"/>
    <property type="match status" value="1"/>
</dbReference>
<dbReference type="PANTHER" id="PTHR43255">
    <property type="entry name" value="IRON-SULFUR-BINDING OXIDOREDUCTASE FADF-RELATED-RELATED"/>
    <property type="match status" value="1"/>
</dbReference>
<dbReference type="PROSITE" id="PS51379">
    <property type="entry name" value="4FE4S_FER_2"/>
    <property type="match status" value="2"/>
</dbReference>
<dbReference type="AlphaFoldDB" id="A0A2T2XK00"/>
<dbReference type="SUPFAM" id="SSF103501">
    <property type="entry name" value="Respiratory nitrate reductase 1 gamma chain"/>
    <property type="match status" value="1"/>
</dbReference>
<dbReference type="GO" id="GO:0016491">
    <property type="term" value="F:oxidoreductase activity"/>
    <property type="evidence" value="ECO:0007669"/>
    <property type="project" value="UniProtKB-KW"/>
</dbReference>
<gene>
    <name evidence="8" type="ORF">C7B46_03630</name>
</gene>
<sequence length="667" mass="73614">MTINHLLFIVILVFAVLWFGLLVEEKMRYVGVGQPQDRSSHVGARWRGVLVYVFGQKRLFKDRYSGPMHFFIFWGFIILSIGTLTFLIKGVFPGFVSFGGPWAVAINTLSDIMGVLVLIALAMAAYKRYVMRPKRLVRNVDAALVLALIAIVVLSDMAIESFTLAVHPHAPYAPIGTPLGHWLRTFGPQVDHTGLLISDWVKLVSLLGFLVYLPYSKHFHLAIAPFNIYHRNLDPLGHLPALNFEDETVESYGVGQVTDMTWADLLDAYACVQCGRCTQECPANATGKTLSPKEIMVDLRHQLERVGPVLLKEPQARSSAEQALLEIPMAGGVTASDDLWACTTCGACVEACPVFNEHVVKIVGMRRHLVLTQGEIPQAAQNHFKNVENTGNPWGLGLDARQKFAEDMGIKDVSRGDHPEVLYWMGCAATYDDRARKVAESTVRLMKEAGIDVGVLGALEKCTGDSARRMGNEYLFQSLAQENVDTLNQAGVNTIVTTCPHCFNTLKNEYGDFGGSYKVVHHAEFLSQLVQSGQLTPDKENPVTLTYHDSCYLGRYNGIFDAPREVLQAVPGIHLVEMEKSREKSFCCGAGGGRMWMEEKVGQRINQNRTQQAIATGATTVATACPFCLTMMRDGVQSLGEDEHIVVKDFAEILADSVLPMASSQQS</sequence>
<dbReference type="InterPro" id="IPR017900">
    <property type="entry name" value="4Fe4S_Fe_S_CS"/>
</dbReference>
<dbReference type="InterPro" id="IPR051460">
    <property type="entry name" value="HdrC_iron-sulfur_subunit"/>
</dbReference>
<keyword evidence="6" id="KW-0812">Transmembrane</keyword>
<evidence type="ECO:0000313" key="8">
    <source>
        <dbReference type="EMBL" id="PSR34811.1"/>
    </source>
</evidence>
<dbReference type="InterPro" id="IPR009051">
    <property type="entry name" value="Helical_ferredxn"/>
</dbReference>
<dbReference type="SUPFAM" id="SSF46548">
    <property type="entry name" value="alpha-helical ferredoxin"/>
    <property type="match status" value="1"/>
</dbReference>
<evidence type="ECO:0000256" key="1">
    <source>
        <dbReference type="ARBA" id="ARBA00022485"/>
    </source>
</evidence>
<evidence type="ECO:0000256" key="4">
    <source>
        <dbReference type="ARBA" id="ARBA00023004"/>
    </source>
</evidence>
<feature type="domain" description="4Fe-4S ferredoxin-type" evidence="7">
    <location>
        <begin position="262"/>
        <end position="293"/>
    </location>
</feature>
<reference evidence="8 9" key="1">
    <citation type="journal article" date="2014" name="BMC Genomics">
        <title>Comparison of environmental and isolate Sulfobacillus genomes reveals diverse carbon, sulfur, nitrogen, and hydrogen metabolisms.</title>
        <authorList>
            <person name="Justice N.B."/>
            <person name="Norman A."/>
            <person name="Brown C.T."/>
            <person name="Singh A."/>
            <person name="Thomas B.C."/>
            <person name="Banfield J.F."/>
        </authorList>
    </citation>
    <scope>NUCLEOTIDE SEQUENCE [LARGE SCALE GENOMIC DNA]</scope>
    <source>
        <strain evidence="8">AMDSBA4</strain>
    </source>
</reference>
<evidence type="ECO:0000256" key="6">
    <source>
        <dbReference type="SAM" id="Phobius"/>
    </source>
</evidence>
<dbReference type="Gene3D" id="1.20.950.20">
    <property type="entry name" value="Transmembrane di-heme cytochromes, Chain C"/>
    <property type="match status" value="1"/>
</dbReference>
<keyword evidence="6" id="KW-0472">Membrane</keyword>
<evidence type="ECO:0000259" key="7">
    <source>
        <dbReference type="PROSITE" id="PS51379"/>
    </source>
</evidence>
<dbReference type="GO" id="GO:0051539">
    <property type="term" value="F:4 iron, 4 sulfur cluster binding"/>
    <property type="evidence" value="ECO:0007669"/>
    <property type="project" value="UniProtKB-KW"/>
</dbReference>
<dbReference type="Pfam" id="PF02754">
    <property type="entry name" value="CCG"/>
    <property type="match status" value="2"/>
</dbReference>
<feature type="domain" description="4Fe-4S ferredoxin-type" evidence="7">
    <location>
        <begin position="331"/>
        <end position="362"/>
    </location>
</feature>
<dbReference type="GO" id="GO:0005886">
    <property type="term" value="C:plasma membrane"/>
    <property type="evidence" value="ECO:0007669"/>
    <property type="project" value="TreeGrafter"/>
</dbReference>
<dbReference type="EMBL" id="PXYW01000006">
    <property type="protein sequence ID" value="PSR34811.1"/>
    <property type="molecule type" value="Genomic_DNA"/>
</dbReference>
<dbReference type="PROSITE" id="PS00198">
    <property type="entry name" value="4FE4S_FER_1"/>
    <property type="match status" value="1"/>
</dbReference>
<dbReference type="Proteomes" id="UP000242972">
    <property type="component" value="Unassembled WGS sequence"/>
</dbReference>
<keyword evidence="3" id="KW-0560">Oxidoreductase</keyword>
<proteinExistence type="predicted"/>
<keyword evidence="5" id="KW-0411">Iron-sulfur</keyword>
<protein>
    <submittedName>
        <fullName evidence="8">4Fe-4S ferredoxin</fullName>
    </submittedName>
</protein>
<evidence type="ECO:0000256" key="3">
    <source>
        <dbReference type="ARBA" id="ARBA00023002"/>
    </source>
</evidence>
<dbReference type="InterPro" id="IPR036197">
    <property type="entry name" value="NarG-like_sf"/>
</dbReference>
<dbReference type="PANTHER" id="PTHR43255:SF1">
    <property type="entry name" value="IRON-SULFUR-BINDING OXIDOREDUCTASE FADF-RELATED"/>
    <property type="match status" value="1"/>
</dbReference>